<evidence type="ECO:0000313" key="2">
    <source>
        <dbReference type="EMBL" id="KAK9776843.1"/>
    </source>
</evidence>
<accession>A0ABR2XSS2</accession>
<gene>
    <name evidence="2" type="ORF">SCAR479_06581</name>
</gene>
<comment type="caution">
    <text evidence="2">The sequence shown here is derived from an EMBL/GenBank/DDBJ whole genome shotgun (WGS) entry which is preliminary data.</text>
</comment>
<keyword evidence="3" id="KW-1185">Reference proteome</keyword>
<evidence type="ECO:0000256" key="1">
    <source>
        <dbReference type="SAM" id="MobiDB-lite"/>
    </source>
</evidence>
<dbReference type="Proteomes" id="UP001465668">
    <property type="component" value="Unassembled WGS sequence"/>
</dbReference>
<reference evidence="2 3" key="1">
    <citation type="submission" date="2024-02" db="EMBL/GenBank/DDBJ databases">
        <title>First draft genome assembly of two strains of Seiridium cardinale.</title>
        <authorList>
            <person name="Emiliani G."/>
            <person name="Scali E."/>
        </authorList>
    </citation>
    <scope>NUCLEOTIDE SEQUENCE [LARGE SCALE GENOMIC DNA]</scope>
    <source>
        <strain evidence="2 3">BM-138-000479</strain>
    </source>
</reference>
<dbReference type="EMBL" id="JARVKM010000025">
    <property type="protein sequence ID" value="KAK9776843.1"/>
    <property type="molecule type" value="Genomic_DNA"/>
</dbReference>
<proteinExistence type="predicted"/>
<feature type="region of interest" description="Disordered" evidence="1">
    <location>
        <begin position="167"/>
        <end position="198"/>
    </location>
</feature>
<protein>
    <submittedName>
        <fullName evidence="2">Uncharacterized protein</fullName>
    </submittedName>
</protein>
<evidence type="ECO:0000313" key="3">
    <source>
        <dbReference type="Proteomes" id="UP001465668"/>
    </source>
</evidence>
<name>A0ABR2XSS2_9PEZI</name>
<sequence>MCTSVTTIWNCKRCLGKVLLDKSSGRMPCHEAQLRRAFCPPESTNWLPPLLKCAGSDVDPRESLTDPSKGRALLKWCEWYCFACEMDVFELPKLKLHANSEELDIGVSGEKEDREVVGTRDNDCETLPLMLWRKGEKKTRDEELQLGIKKMWYSMIPVDSTVRIPFGMKPDKEQDNVSLASDDDVDDEDTEDGGAPLW</sequence>
<feature type="compositionally biased region" description="Acidic residues" evidence="1">
    <location>
        <begin position="181"/>
        <end position="192"/>
    </location>
</feature>
<organism evidence="2 3">
    <name type="scientific">Seiridium cardinale</name>
    <dbReference type="NCBI Taxonomy" id="138064"/>
    <lineage>
        <taxon>Eukaryota</taxon>
        <taxon>Fungi</taxon>
        <taxon>Dikarya</taxon>
        <taxon>Ascomycota</taxon>
        <taxon>Pezizomycotina</taxon>
        <taxon>Sordariomycetes</taxon>
        <taxon>Xylariomycetidae</taxon>
        <taxon>Amphisphaeriales</taxon>
        <taxon>Sporocadaceae</taxon>
        <taxon>Seiridium</taxon>
    </lineage>
</organism>